<dbReference type="Proteomes" id="UP000254476">
    <property type="component" value="Unassembled WGS sequence"/>
</dbReference>
<feature type="compositionally biased region" description="Polar residues" evidence="1">
    <location>
        <begin position="167"/>
        <end position="187"/>
    </location>
</feature>
<evidence type="ECO:0000256" key="1">
    <source>
        <dbReference type="SAM" id="MobiDB-lite"/>
    </source>
</evidence>
<dbReference type="Proteomes" id="UP000054691">
    <property type="component" value="Unassembled WGS sequence"/>
</dbReference>
<protein>
    <submittedName>
        <fullName evidence="3">Uncharacterized protein</fullName>
    </submittedName>
</protein>
<evidence type="ECO:0000313" key="5">
    <source>
        <dbReference type="Proteomes" id="UP000254476"/>
    </source>
</evidence>
<proteinExistence type="predicted"/>
<reference evidence="3 5" key="2">
    <citation type="submission" date="2018-06" db="EMBL/GenBank/DDBJ databases">
        <authorList>
            <consortium name="Pathogen Informatics"/>
            <person name="Doyle S."/>
        </authorList>
    </citation>
    <scope>NUCLEOTIDE SEQUENCE [LARGE SCALE GENOMIC DNA]</scope>
    <source>
        <strain evidence="3 5">NCTC12388</strain>
    </source>
</reference>
<reference evidence="2 4" key="1">
    <citation type="submission" date="2015-11" db="EMBL/GenBank/DDBJ databases">
        <title>Genomic analysis of 38 Legionella species identifies large and diverse effector repertoires.</title>
        <authorList>
            <person name="Burstein D."/>
            <person name="Amaro F."/>
            <person name="Zusman T."/>
            <person name="Lifshitz Z."/>
            <person name="Cohen O."/>
            <person name="Gilbert J.A."/>
            <person name="Pupko T."/>
            <person name="Shuman H.A."/>
            <person name="Segal G."/>
        </authorList>
    </citation>
    <scope>NUCLEOTIDE SEQUENCE [LARGE SCALE GENOMIC DNA]</scope>
    <source>
        <strain evidence="2 4">Lyon 8420412</strain>
    </source>
</reference>
<keyword evidence="4" id="KW-1185">Reference proteome</keyword>
<organism evidence="3 5">
    <name type="scientific">Legionella gratiana</name>
    <dbReference type="NCBI Taxonomy" id="45066"/>
    <lineage>
        <taxon>Bacteria</taxon>
        <taxon>Pseudomonadati</taxon>
        <taxon>Pseudomonadota</taxon>
        <taxon>Gammaproteobacteria</taxon>
        <taxon>Legionellales</taxon>
        <taxon>Legionellaceae</taxon>
        <taxon>Legionella</taxon>
    </lineage>
</organism>
<evidence type="ECO:0000313" key="2">
    <source>
        <dbReference type="EMBL" id="KTD15537.1"/>
    </source>
</evidence>
<dbReference type="AlphaFoldDB" id="A0A378JK93"/>
<accession>A0A378JK93</accession>
<feature type="compositionally biased region" description="Basic and acidic residues" evidence="1">
    <location>
        <begin position="189"/>
        <end position="204"/>
    </location>
</feature>
<sequence length="220" mass="24138">MQEREHNSSTKNTDENKNSGFLANIVKKIFELLLSIFGLKMGDGPPPTNKEVADHINNQKNLGDHLEKNASKLSTINTLLGIPGASSLAEKQAKSALKPYLDSPEVRDALNDQLNGPQGDKIRNELAKYPNICKLINNVAQNTKSEDLAQKATQNFVAQDKNQVANVMSSPPDSAISPQDTGSQNIQKIKMEKPPDKDDTKISEEQQEQQQSIRGISGVH</sequence>
<evidence type="ECO:0000313" key="4">
    <source>
        <dbReference type="Proteomes" id="UP000054691"/>
    </source>
</evidence>
<dbReference type="EMBL" id="LNYE01000003">
    <property type="protein sequence ID" value="KTD15537.1"/>
    <property type="molecule type" value="Genomic_DNA"/>
</dbReference>
<gene>
    <name evidence="2" type="ORF">Lgra_0203</name>
    <name evidence="3" type="ORF">NCTC12388_01848</name>
</gene>
<name>A0A378JK93_9GAMM</name>
<evidence type="ECO:0000313" key="3">
    <source>
        <dbReference type="EMBL" id="STX45120.1"/>
    </source>
</evidence>
<feature type="region of interest" description="Disordered" evidence="1">
    <location>
        <begin position="167"/>
        <end position="220"/>
    </location>
</feature>
<dbReference type="EMBL" id="UGOB01000001">
    <property type="protein sequence ID" value="STX45120.1"/>
    <property type="molecule type" value="Genomic_DNA"/>
</dbReference>